<protein>
    <recommendedName>
        <fullName evidence="4">Gag protein</fullName>
    </recommendedName>
</protein>
<keyword evidence="3" id="KW-1185">Reference proteome</keyword>
<comment type="caution">
    <text evidence="2">The sequence shown here is derived from an EMBL/GenBank/DDBJ whole genome shotgun (WGS) entry which is preliminary data.</text>
</comment>
<gene>
    <name evidence="2" type="ORF">M0R45_027144</name>
</gene>
<dbReference type="Proteomes" id="UP001457282">
    <property type="component" value="Unassembled WGS sequence"/>
</dbReference>
<dbReference type="AlphaFoldDB" id="A0AAW1X071"/>
<organism evidence="2 3">
    <name type="scientific">Rubus argutus</name>
    <name type="common">Southern blackberry</name>
    <dbReference type="NCBI Taxonomy" id="59490"/>
    <lineage>
        <taxon>Eukaryota</taxon>
        <taxon>Viridiplantae</taxon>
        <taxon>Streptophyta</taxon>
        <taxon>Embryophyta</taxon>
        <taxon>Tracheophyta</taxon>
        <taxon>Spermatophyta</taxon>
        <taxon>Magnoliopsida</taxon>
        <taxon>eudicotyledons</taxon>
        <taxon>Gunneridae</taxon>
        <taxon>Pentapetalae</taxon>
        <taxon>rosids</taxon>
        <taxon>fabids</taxon>
        <taxon>Rosales</taxon>
        <taxon>Rosaceae</taxon>
        <taxon>Rosoideae</taxon>
        <taxon>Rosoideae incertae sedis</taxon>
        <taxon>Rubus</taxon>
    </lineage>
</organism>
<evidence type="ECO:0000313" key="3">
    <source>
        <dbReference type="Proteomes" id="UP001457282"/>
    </source>
</evidence>
<evidence type="ECO:0008006" key="4">
    <source>
        <dbReference type="Google" id="ProtNLM"/>
    </source>
</evidence>
<reference evidence="2 3" key="1">
    <citation type="journal article" date="2023" name="G3 (Bethesda)">
        <title>A chromosome-length genome assembly and annotation of blackberry (Rubus argutus, cv. 'Hillquist').</title>
        <authorList>
            <person name="Bruna T."/>
            <person name="Aryal R."/>
            <person name="Dudchenko O."/>
            <person name="Sargent D.J."/>
            <person name="Mead D."/>
            <person name="Buti M."/>
            <person name="Cavallini A."/>
            <person name="Hytonen T."/>
            <person name="Andres J."/>
            <person name="Pham M."/>
            <person name="Weisz D."/>
            <person name="Mascagni F."/>
            <person name="Usai G."/>
            <person name="Natali L."/>
            <person name="Bassil N."/>
            <person name="Fernandez G.E."/>
            <person name="Lomsadze A."/>
            <person name="Armour M."/>
            <person name="Olukolu B."/>
            <person name="Poorten T."/>
            <person name="Britton C."/>
            <person name="Davik J."/>
            <person name="Ashrafi H."/>
            <person name="Aiden E.L."/>
            <person name="Borodovsky M."/>
            <person name="Worthington M."/>
        </authorList>
    </citation>
    <scope>NUCLEOTIDE SEQUENCE [LARGE SCALE GENOMIC DNA]</scope>
    <source>
        <strain evidence="2">PI 553951</strain>
    </source>
</reference>
<sequence>MTRLAESRTSNTEPIRAGNRNRYTRSTLALAWKKPPYAGTRTDTGKYCTHHQSGTHNTEDCQALRGIAEQLYRDGKLDRYADSTPHGYRKEIFTISGGPTMFGTSRSEHRSHVKEARQHLQCFSVQPAPTQKRLKRDPWEIGFSDEEEIGIVTPP</sequence>
<evidence type="ECO:0000256" key="1">
    <source>
        <dbReference type="SAM" id="MobiDB-lite"/>
    </source>
</evidence>
<evidence type="ECO:0000313" key="2">
    <source>
        <dbReference type="EMBL" id="KAK9930087.1"/>
    </source>
</evidence>
<feature type="region of interest" description="Disordered" evidence="1">
    <location>
        <begin position="1"/>
        <end position="20"/>
    </location>
</feature>
<dbReference type="EMBL" id="JBEDUW010000005">
    <property type="protein sequence ID" value="KAK9930087.1"/>
    <property type="molecule type" value="Genomic_DNA"/>
</dbReference>
<proteinExistence type="predicted"/>
<name>A0AAW1X071_RUBAR</name>
<accession>A0AAW1X071</accession>